<gene>
    <name evidence="3" type="ORF">HR15_10385</name>
</gene>
<dbReference type="GO" id="GO:0016491">
    <property type="term" value="F:oxidoreductase activity"/>
    <property type="evidence" value="ECO:0007669"/>
    <property type="project" value="UniProtKB-KW"/>
</dbReference>
<protein>
    <submittedName>
        <fullName evidence="3">Oxidoreductase</fullName>
    </submittedName>
</protein>
<evidence type="ECO:0000256" key="1">
    <source>
        <dbReference type="ARBA" id="ARBA00006484"/>
    </source>
</evidence>
<dbReference type="GO" id="GO:0016020">
    <property type="term" value="C:membrane"/>
    <property type="evidence" value="ECO:0007669"/>
    <property type="project" value="TreeGrafter"/>
</dbReference>
<accession>A0A0A2F172</accession>
<dbReference type="SUPFAM" id="SSF51735">
    <property type="entry name" value="NAD(P)-binding Rossmann-fold domains"/>
    <property type="match status" value="1"/>
</dbReference>
<organism evidence="3 4">
    <name type="scientific">Porphyromonas gulae</name>
    <dbReference type="NCBI Taxonomy" id="111105"/>
    <lineage>
        <taxon>Bacteria</taxon>
        <taxon>Pseudomonadati</taxon>
        <taxon>Bacteroidota</taxon>
        <taxon>Bacteroidia</taxon>
        <taxon>Bacteroidales</taxon>
        <taxon>Porphyromonadaceae</taxon>
        <taxon>Porphyromonas</taxon>
    </lineage>
</organism>
<keyword evidence="2" id="KW-0560">Oxidoreductase</keyword>
<dbReference type="EMBL" id="JRAK01000139">
    <property type="protein sequence ID" value="KGN84758.1"/>
    <property type="molecule type" value="Genomic_DNA"/>
</dbReference>
<dbReference type="PRINTS" id="PR00081">
    <property type="entry name" value="GDHRDH"/>
</dbReference>
<evidence type="ECO:0000313" key="3">
    <source>
        <dbReference type="EMBL" id="KGN84758.1"/>
    </source>
</evidence>
<dbReference type="PANTHER" id="PTHR44196">
    <property type="entry name" value="DEHYDROGENASE/REDUCTASE SDR FAMILY MEMBER 7B"/>
    <property type="match status" value="1"/>
</dbReference>
<dbReference type="PANTHER" id="PTHR44196:SF3">
    <property type="entry name" value="SHORT CHAIN DEHYDROGENASE FAMILY PROTEIN"/>
    <property type="match status" value="1"/>
</dbReference>
<evidence type="ECO:0000313" key="4">
    <source>
        <dbReference type="Proteomes" id="UP000030146"/>
    </source>
</evidence>
<keyword evidence="4" id="KW-1185">Reference proteome</keyword>
<dbReference type="RefSeq" id="WP_039426399.1">
    <property type="nucleotide sequence ID" value="NZ_JRAK01000139.1"/>
</dbReference>
<dbReference type="Pfam" id="PF00106">
    <property type="entry name" value="adh_short"/>
    <property type="match status" value="1"/>
</dbReference>
<dbReference type="InterPro" id="IPR036291">
    <property type="entry name" value="NAD(P)-bd_dom_sf"/>
</dbReference>
<evidence type="ECO:0000256" key="2">
    <source>
        <dbReference type="ARBA" id="ARBA00023002"/>
    </source>
</evidence>
<dbReference type="Proteomes" id="UP000030146">
    <property type="component" value="Unassembled WGS sequence"/>
</dbReference>
<comment type="caution">
    <text evidence="3">The sequence shown here is derived from an EMBL/GenBank/DDBJ whole genome shotgun (WGS) entry which is preliminary data.</text>
</comment>
<name>A0A0A2F172_9PORP</name>
<dbReference type="Gene3D" id="3.40.50.720">
    <property type="entry name" value="NAD(P)-binding Rossmann-like Domain"/>
    <property type="match status" value="1"/>
</dbReference>
<comment type="similarity">
    <text evidence="1">Belongs to the short-chain dehydrogenases/reductases (SDR) family.</text>
</comment>
<sequence length="241" mass="27230">METKRIVVVGATSGIGLDVARLFISRGWLVGVAGRNTQMLDALKQENPSQVYTAVIDITHSDAPERLSRLIEEMGGMDIYFHSSGIGYNNPQLDETKELDTLRTNGEGFTRMVGAAYRYFRLRKEGQIVAISSVAATRGMGSAPAYSATKRFQMHYLQSILQLATADSLHLTITEIRPGFVDTPLLRDGKYPMLMESKTVAQAIVKAAIRRKRLLTFDWRYRLLVAFWRMIPVRIWEKTRV</sequence>
<dbReference type="AlphaFoldDB" id="A0A0A2F172"/>
<reference evidence="3 4" key="1">
    <citation type="submission" date="2014-08" db="EMBL/GenBank/DDBJ databases">
        <title>Porphyromonas gulae strain:COT-052_OH3439 Genome sequencing.</title>
        <authorList>
            <person name="Wallis C."/>
            <person name="Deusch O."/>
            <person name="O'Flynn C."/>
            <person name="Davis I."/>
            <person name="Jospin G."/>
            <person name="Darling A.E."/>
            <person name="Coil D.A."/>
            <person name="Alexiev A."/>
            <person name="Horsfall A."/>
            <person name="Kirkwood N."/>
            <person name="Harris S."/>
            <person name="Eisen J.A."/>
        </authorList>
    </citation>
    <scope>NUCLEOTIDE SEQUENCE [LARGE SCALE GENOMIC DNA]</scope>
    <source>
        <strain evidence="4">COT-052 OH3439</strain>
    </source>
</reference>
<dbReference type="InterPro" id="IPR002347">
    <property type="entry name" value="SDR_fam"/>
</dbReference>
<proteinExistence type="inferred from homology"/>